<dbReference type="EMBL" id="CZAJ01000019">
    <property type="protein sequence ID" value="CUP15148.1"/>
    <property type="molecule type" value="Genomic_DNA"/>
</dbReference>
<protein>
    <recommendedName>
        <fullName evidence="3">DNA-binding protein</fullName>
    </recommendedName>
</protein>
<proteinExistence type="predicted"/>
<accession>A0A174KZ58</accession>
<name>A0A174KZ58_9FIRM</name>
<dbReference type="RefSeq" id="WP_055274203.1">
    <property type="nucleotide sequence ID" value="NZ_CZAJ01000019.1"/>
</dbReference>
<sequence>MNALATAPGVIATPGKYYIGAQEVMEYLDCKENKAYELIRQLRDELVKAGKLTPAYPIGKVPRKYFFERCMIEE</sequence>
<organism evidence="1 2">
    <name type="scientific">Agathobacter rectalis</name>
    <dbReference type="NCBI Taxonomy" id="39491"/>
    <lineage>
        <taxon>Bacteria</taxon>
        <taxon>Bacillati</taxon>
        <taxon>Bacillota</taxon>
        <taxon>Clostridia</taxon>
        <taxon>Lachnospirales</taxon>
        <taxon>Lachnospiraceae</taxon>
        <taxon>Agathobacter</taxon>
    </lineage>
</organism>
<evidence type="ECO:0000313" key="2">
    <source>
        <dbReference type="Proteomes" id="UP000095602"/>
    </source>
</evidence>
<dbReference type="AlphaFoldDB" id="A0A174KZ58"/>
<dbReference type="Proteomes" id="UP000095602">
    <property type="component" value="Unassembled WGS sequence"/>
</dbReference>
<evidence type="ECO:0000313" key="1">
    <source>
        <dbReference type="EMBL" id="CUP15148.1"/>
    </source>
</evidence>
<gene>
    <name evidence="1" type="ORF">ERS852497_02047</name>
</gene>
<reference evidence="1 2" key="1">
    <citation type="submission" date="2015-09" db="EMBL/GenBank/DDBJ databases">
        <authorList>
            <consortium name="Pathogen Informatics"/>
        </authorList>
    </citation>
    <scope>NUCLEOTIDE SEQUENCE [LARGE SCALE GENOMIC DNA]</scope>
    <source>
        <strain evidence="1 2">2789STDY5834884</strain>
    </source>
</reference>
<evidence type="ECO:0008006" key="3">
    <source>
        <dbReference type="Google" id="ProtNLM"/>
    </source>
</evidence>